<dbReference type="Proteomes" id="UP000094622">
    <property type="component" value="Unassembled WGS sequence"/>
</dbReference>
<evidence type="ECO:0000313" key="2">
    <source>
        <dbReference type="EMBL" id="ODN72110.1"/>
    </source>
</evidence>
<dbReference type="OrthoDB" id="9807547at2"/>
<dbReference type="AlphaFoldDB" id="A0A1E3H713"/>
<feature type="domain" description="Cyclic nucleotide-binding" evidence="1">
    <location>
        <begin position="15"/>
        <end position="133"/>
    </location>
</feature>
<evidence type="ECO:0000313" key="3">
    <source>
        <dbReference type="Proteomes" id="UP000094622"/>
    </source>
</evidence>
<reference evidence="2 3" key="1">
    <citation type="submission" date="2016-07" db="EMBL/GenBank/DDBJ databases">
        <title>Draft Genome Sequence of Methylobrevis pamukkalensis PK2.</title>
        <authorList>
            <person name="Vasilenko O.V."/>
            <person name="Doronina N.V."/>
            <person name="Shmareva M.N."/>
            <person name="Tarlachkov S.V."/>
            <person name="Mustakhimov I."/>
            <person name="Trotsenko Y.A."/>
        </authorList>
    </citation>
    <scope>NUCLEOTIDE SEQUENCE [LARGE SCALE GENOMIC DNA]</scope>
    <source>
        <strain evidence="2 3">PK2</strain>
    </source>
</reference>
<sequence length="157" mass="17135">MSLESDVKMLGRVPLLAEFGEDRLRLVAFSADNRSFADGTRLFAAGDKADAAFVVAGGAVDIYTGGAVPRFVERCGPGRMIDERALLVESRRLADGIAVGDTQVIQIRRQLFRRMLDEYPEIADRLRPHFAARLIALSDSLVGVRARLEALDDDGTG</sequence>
<dbReference type="CDD" id="cd00038">
    <property type="entry name" value="CAP_ED"/>
    <property type="match status" value="1"/>
</dbReference>
<dbReference type="InterPro" id="IPR014710">
    <property type="entry name" value="RmlC-like_jellyroll"/>
</dbReference>
<dbReference type="InterPro" id="IPR018490">
    <property type="entry name" value="cNMP-bd_dom_sf"/>
</dbReference>
<dbReference type="InterPro" id="IPR000595">
    <property type="entry name" value="cNMP-bd_dom"/>
</dbReference>
<organism evidence="2 3">
    <name type="scientific">Methylobrevis pamukkalensis</name>
    <dbReference type="NCBI Taxonomy" id="1439726"/>
    <lineage>
        <taxon>Bacteria</taxon>
        <taxon>Pseudomonadati</taxon>
        <taxon>Pseudomonadota</taxon>
        <taxon>Alphaproteobacteria</taxon>
        <taxon>Hyphomicrobiales</taxon>
        <taxon>Pleomorphomonadaceae</taxon>
        <taxon>Methylobrevis</taxon>
    </lineage>
</organism>
<dbReference type="PROSITE" id="PS50042">
    <property type="entry name" value="CNMP_BINDING_3"/>
    <property type="match status" value="1"/>
</dbReference>
<keyword evidence="3" id="KW-1185">Reference proteome</keyword>
<name>A0A1E3H713_9HYPH</name>
<dbReference type="RefSeq" id="WP_069305676.1">
    <property type="nucleotide sequence ID" value="NZ_MCRJ01000007.1"/>
</dbReference>
<gene>
    <name evidence="2" type="ORF">A6302_00514</name>
</gene>
<dbReference type="SMART" id="SM00100">
    <property type="entry name" value="cNMP"/>
    <property type="match status" value="1"/>
</dbReference>
<dbReference type="Gene3D" id="2.60.120.10">
    <property type="entry name" value="Jelly Rolls"/>
    <property type="match status" value="1"/>
</dbReference>
<protein>
    <submittedName>
        <fullName evidence="2">Cyclic nucleotide-binding domain protein</fullName>
    </submittedName>
</protein>
<accession>A0A1E3H713</accession>
<dbReference type="EMBL" id="MCRJ01000007">
    <property type="protein sequence ID" value="ODN72110.1"/>
    <property type="molecule type" value="Genomic_DNA"/>
</dbReference>
<comment type="caution">
    <text evidence="2">The sequence shown here is derived from an EMBL/GenBank/DDBJ whole genome shotgun (WGS) entry which is preliminary data.</text>
</comment>
<dbReference type="Pfam" id="PF00027">
    <property type="entry name" value="cNMP_binding"/>
    <property type="match status" value="1"/>
</dbReference>
<evidence type="ECO:0000259" key="1">
    <source>
        <dbReference type="PROSITE" id="PS50042"/>
    </source>
</evidence>
<dbReference type="SUPFAM" id="SSF51206">
    <property type="entry name" value="cAMP-binding domain-like"/>
    <property type="match status" value="1"/>
</dbReference>
<proteinExistence type="predicted"/>